<dbReference type="InterPro" id="IPR029058">
    <property type="entry name" value="AB_hydrolase_fold"/>
</dbReference>
<dbReference type="PANTHER" id="PTHR22946:SF9">
    <property type="entry name" value="POLYKETIDE TRANSFERASE AF380"/>
    <property type="match status" value="1"/>
</dbReference>
<dbReference type="EMBL" id="JAMOIM010000039">
    <property type="protein sequence ID" value="MCW6512074.1"/>
    <property type="molecule type" value="Genomic_DNA"/>
</dbReference>
<dbReference type="Pfam" id="PF12146">
    <property type="entry name" value="Hydrolase_4"/>
    <property type="match status" value="1"/>
</dbReference>
<dbReference type="AlphaFoldDB" id="A0AA41Z0R1"/>
<protein>
    <submittedName>
        <fullName evidence="3">Alpha/beta hydrolase</fullName>
    </submittedName>
</protein>
<dbReference type="InterPro" id="IPR050261">
    <property type="entry name" value="FrsA_esterase"/>
</dbReference>
<gene>
    <name evidence="3" type="ORF">M8523_29500</name>
</gene>
<reference evidence="3" key="1">
    <citation type="submission" date="2022-05" db="EMBL/GenBank/DDBJ databases">
        <authorList>
            <person name="Pankratov T."/>
        </authorList>
    </citation>
    <scope>NUCLEOTIDE SEQUENCE</scope>
    <source>
        <strain evidence="3">BP6-180914</strain>
    </source>
</reference>
<dbReference type="RefSeq" id="WP_282588453.1">
    <property type="nucleotide sequence ID" value="NZ_JAMOIM010000039.1"/>
</dbReference>
<evidence type="ECO:0000256" key="1">
    <source>
        <dbReference type="ARBA" id="ARBA00022801"/>
    </source>
</evidence>
<proteinExistence type="predicted"/>
<feature type="domain" description="Serine aminopeptidase S33" evidence="2">
    <location>
        <begin position="70"/>
        <end position="261"/>
    </location>
</feature>
<name>A0AA41Z0R1_9HYPH</name>
<evidence type="ECO:0000313" key="3">
    <source>
        <dbReference type="EMBL" id="MCW6512074.1"/>
    </source>
</evidence>
<dbReference type="PANTHER" id="PTHR22946">
    <property type="entry name" value="DIENELACTONE HYDROLASE DOMAIN-CONTAINING PROTEIN-RELATED"/>
    <property type="match status" value="1"/>
</dbReference>
<dbReference type="SUPFAM" id="SSF53474">
    <property type="entry name" value="alpha/beta-Hydrolases"/>
    <property type="match status" value="1"/>
</dbReference>
<keyword evidence="1 3" id="KW-0378">Hydrolase</keyword>
<dbReference type="PIRSF" id="PIRSF031982">
    <property type="entry name" value="UCP031982_abhydr"/>
    <property type="match status" value="1"/>
</dbReference>
<sequence length="335" mass="35630">MRVGFRSGMIGDAARLDWDGAGPRPISWAAWYPVENEATAVLPASREADAAWFRRGAVVERAPPRASGEPWPAVLISHGTGGSALQMDWLGHRLARRGVVALAPNHHGNTLVEPFRPAGFLCWWERARDLSVLLDHVVEDEAFAPHVDAGRIFVAGFSLGGHTALSILGGLTDMACFQAWIGKAGSPQGPRAFPAVGDRIPELMAGSAVFRSSWERQSDPYLDRRIRAGLLLAPAPPVRAFTDASLGQITAPIHMMTGGADDDAPVEVGAVWLGEGLRSSSLDIVDARAGHLIFLPEATDTGRLDAPELCRDAPGVDRGAVHDAVAKAAAKLFGL</sequence>
<comment type="caution">
    <text evidence="3">The sequence shown here is derived from an EMBL/GenBank/DDBJ whole genome shotgun (WGS) entry which is preliminary data.</text>
</comment>
<accession>A0AA41Z0R1</accession>
<dbReference type="Gene3D" id="3.40.50.1820">
    <property type="entry name" value="alpha/beta hydrolase"/>
    <property type="match status" value="1"/>
</dbReference>
<dbReference type="InterPro" id="IPR022742">
    <property type="entry name" value="Hydrolase_4"/>
</dbReference>
<evidence type="ECO:0000313" key="4">
    <source>
        <dbReference type="Proteomes" id="UP001165667"/>
    </source>
</evidence>
<dbReference type="Proteomes" id="UP001165667">
    <property type="component" value="Unassembled WGS sequence"/>
</dbReference>
<organism evidence="3 4">
    <name type="scientific">Lichenifustis flavocetrariae</name>
    <dbReference type="NCBI Taxonomy" id="2949735"/>
    <lineage>
        <taxon>Bacteria</taxon>
        <taxon>Pseudomonadati</taxon>
        <taxon>Pseudomonadota</taxon>
        <taxon>Alphaproteobacteria</taxon>
        <taxon>Hyphomicrobiales</taxon>
        <taxon>Lichenihabitantaceae</taxon>
        <taxon>Lichenifustis</taxon>
    </lineage>
</organism>
<dbReference type="GO" id="GO:0052689">
    <property type="term" value="F:carboxylic ester hydrolase activity"/>
    <property type="evidence" value="ECO:0007669"/>
    <property type="project" value="UniProtKB-ARBA"/>
</dbReference>
<keyword evidence="4" id="KW-1185">Reference proteome</keyword>
<dbReference type="InterPro" id="IPR016986">
    <property type="entry name" value="UCP031982_abhydr"/>
</dbReference>
<evidence type="ECO:0000259" key="2">
    <source>
        <dbReference type="Pfam" id="PF12146"/>
    </source>
</evidence>